<dbReference type="EMBL" id="JPQT01000112">
    <property type="protein sequence ID" value="KFE50213.1"/>
    <property type="molecule type" value="Genomic_DNA"/>
</dbReference>
<proteinExistence type="predicted"/>
<reference evidence="1 2" key="1">
    <citation type="submission" date="2014-07" db="EMBL/GenBank/DDBJ databases">
        <title>Draft Genome Sequences of Environmental Pseudomonas syringae strains.</title>
        <authorList>
            <person name="Baltrus D.A."/>
            <person name="Berge O."/>
            <person name="Morris C."/>
        </authorList>
    </citation>
    <scope>NUCLEOTIDE SEQUENCE [LARGE SCALE GENOMIC DNA]</scope>
    <source>
        <strain evidence="1 2">CEB003</strain>
    </source>
</reference>
<dbReference type="Proteomes" id="UP000028643">
    <property type="component" value="Unassembled WGS sequence"/>
</dbReference>
<gene>
    <name evidence="1" type="ORF">IV02_17420</name>
</gene>
<dbReference type="RefSeq" id="WP_047576540.1">
    <property type="nucleotide sequence ID" value="NZ_JPQT01000112.1"/>
</dbReference>
<evidence type="ECO:0000313" key="2">
    <source>
        <dbReference type="Proteomes" id="UP000028643"/>
    </source>
</evidence>
<name>A0A085V450_PSESX</name>
<comment type="caution">
    <text evidence="1">The sequence shown here is derived from an EMBL/GenBank/DDBJ whole genome shotgun (WGS) entry which is preliminary data.</text>
</comment>
<evidence type="ECO:0000313" key="1">
    <source>
        <dbReference type="EMBL" id="KFE50213.1"/>
    </source>
</evidence>
<dbReference type="PATRIC" id="fig|317.174.peg.3563"/>
<accession>A0A085V450</accession>
<sequence>MHGSELKDGVHSTPEEDPRPKLWPRVLGSLAIVGLMVGLMIGRLTEPDPLELLQIEELPSGLVLWFNQEPHVVSEQVDGAVALRFTAKGQPWRGQLQLDGKVVRWKLERKGGDLLLNLLAARPLHGDLRGAELDGRWRLEVSLREE</sequence>
<organism evidence="1 2">
    <name type="scientific">Pseudomonas syringae</name>
    <dbReference type="NCBI Taxonomy" id="317"/>
    <lineage>
        <taxon>Bacteria</taxon>
        <taxon>Pseudomonadati</taxon>
        <taxon>Pseudomonadota</taxon>
        <taxon>Gammaproteobacteria</taxon>
        <taxon>Pseudomonadales</taxon>
        <taxon>Pseudomonadaceae</taxon>
        <taxon>Pseudomonas</taxon>
    </lineage>
</organism>
<dbReference type="AlphaFoldDB" id="A0A085V450"/>
<protein>
    <submittedName>
        <fullName evidence="1">Uncharacterized protein</fullName>
    </submittedName>
</protein>